<dbReference type="EMBL" id="JACHGT010000007">
    <property type="protein sequence ID" value="MBB6035892.1"/>
    <property type="molecule type" value="Genomic_DNA"/>
</dbReference>
<evidence type="ECO:0000313" key="2">
    <source>
        <dbReference type="EMBL" id="MBB6035892.1"/>
    </source>
</evidence>
<evidence type="ECO:0000313" key="3">
    <source>
        <dbReference type="Proteomes" id="UP000548476"/>
    </source>
</evidence>
<name>A0A841FQQ6_9ACTN</name>
<reference evidence="2 3" key="1">
    <citation type="submission" date="2020-08" db="EMBL/GenBank/DDBJ databases">
        <title>Genomic Encyclopedia of Type Strains, Phase IV (KMG-IV): sequencing the most valuable type-strain genomes for metagenomic binning, comparative biology and taxonomic classification.</title>
        <authorList>
            <person name="Goeker M."/>
        </authorList>
    </citation>
    <scope>NUCLEOTIDE SEQUENCE [LARGE SCALE GENOMIC DNA]</scope>
    <source>
        <strain evidence="2 3">YIM 65646</strain>
    </source>
</reference>
<evidence type="ECO:0000256" key="1">
    <source>
        <dbReference type="SAM" id="MobiDB-lite"/>
    </source>
</evidence>
<proteinExistence type="predicted"/>
<comment type="caution">
    <text evidence="2">The sequence shown here is derived from an EMBL/GenBank/DDBJ whole genome shotgun (WGS) entry which is preliminary data.</text>
</comment>
<dbReference type="Proteomes" id="UP000548476">
    <property type="component" value="Unassembled WGS sequence"/>
</dbReference>
<organism evidence="2 3">
    <name type="scientific">Phytomonospora endophytica</name>
    <dbReference type="NCBI Taxonomy" id="714109"/>
    <lineage>
        <taxon>Bacteria</taxon>
        <taxon>Bacillati</taxon>
        <taxon>Actinomycetota</taxon>
        <taxon>Actinomycetes</taxon>
        <taxon>Micromonosporales</taxon>
        <taxon>Micromonosporaceae</taxon>
        <taxon>Phytomonospora</taxon>
    </lineage>
</organism>
<sequence length="76" mass="8010">MEITLVETFRVSQRLMFCEISTDEGRPGRTAPGEPRGRGGRARPGDPVDRGRSGPGVGVEIDGAAAADPLYDVSPV</sequence>
<feature type="region of interest" description="Disordered" evidence="1">
    <location>
        <begin position="21"/>
        <end position="76"/>
    </location>
</feature>
<keyword evidence="3" id="KW-1185">Reference proteome</keyword>
<dbReference type="AlphaFoldDB" id="A0A841FQQ6"/>
<protein>
    <submittedName>
        <fullName evidence="2">Uncharacterized protein</fullName>
    </submittedName>
</protein>
<accession>A0A841FQQ6</accession>
<dbReference type="RefSeq" id="WP_184788717.1">
    <property type="nucleotide sequence ID" value="NZ_BONT01000105.1"/>
</dbReference>
<gene>
    <name evidence="2" type="ORF">HNR73_003756</name>
</gene>
<feature type="compositionally biased region" description="Basic and acidic residues" evidence="1">
    <location>
        <begin position="43"/>
        <end position="52"/>
    </location>
</feature>